<dbReference type="GO" id="GO:0005975">
    <property type="term" value="P:carbohydrate metabolic process"/>
    <property type="evidence" value="ECO:0007669"/>
    <property type="project" value="InterPro"/>
</dbReference>
<evidence type="ECO:0000313" key="1">
    <source>
        <dbReference type="EMBL" id="PXX77785.1"/>
    </source>
</evidence>
<dbReference type="RefSeq" id="WP_022938981.1">
    <property type="nucleotide sequence ID" value="NZ_CABKRQ010000007.1"/>
</dbReference>
<organism evidence="1 2">
    <name type="scientific">Dielma fastidiosa</name>
    <dbReference type="NCBI Taxonomy" id="1034346"/>
    <lineage>
        <taxon>Bacteria</taxon>
        <taxon>Bacillati</taxon>
        <taxon>Bacillota</taxon>
        <taxon>Erysipelotrichia</taxon>
        <taxon>Erysipelotrichales</taxon>
        <taxon>Erysipelotrichaceae</taxon>
        <taxon>Dielma</taxon>
    </lineage>
</organism>
<gene>
    <name evidence="1" type="ORF">DES51_10936</name>
</gene>
<dbReference type="STRING" id="1034346.GCA_000313565_02697"/>
<dbReference type="GO" id="GO:0016853">
    <property type="term" value="F:isomerase activity"/>
    <property type="evidence" value="ECO:0007669"/>
    <property type="project" value="InterPro"/>
</dbReference>
<dbReference type="Proteomes" id="UP000247612">
    <property type="component" value="Unassembled WGS sequence"/>
</dbReference>
<keyword evidence="2" id="KW-1185">Reference proteome</keyword>
<dbReference type="InterPro" id="IPR008183">
    <property type="entry name" value="Aldose_1/G6P_1-epimerase"/>
</dbReference>
<sequence>MIIENEKVRLEVVEHGGEIQSFYDLTHQLEYMWQGDAAFWSGKNPSLFPMVSNTWTKDYEWQGQRYAMKNHGLVRYADLKCVKHTADEIVMELHENEDTLKQYPFHFTFQIHYRLNGKRLDVVYHITNDSEDVMPFSFGLHPGFNCPLLPGEKFSDYKLVFPQDEQPKQLAFHGRHEIIDRSFKEIALNYELFEEYATLVYKDIKSPYVELVGPKHKVRVGCLGYPFLAFWTAKRDAPFICIEPWYGHGDFEEVNCSFDQREGTMNLKPHEGFTTSYFIELF</sequence>
<reference evidence="1 2" key="1">
    <citation type="submission" date="2018-05" db="EMBL/GenBank/DDBJ databases">
        <title>Genomic Encyclopedia of Type Strains, Phase IV (KMG-IV): sequencing the most valuable type-strain genomes for metagenomic binning, comparative biology and taxonomic classification.</title>
        <authorList>
            <person name="Goeker M."/>
        </authorList>
    </citation>
    <scope>NUCLEOTIDE SEQUENCE [LARGE SCALE GENOMIC DNA]</scope>
    <source>
        <strain evidence="1 2">JC118</strain>
    </source>
</reference>
<name>A0A2V2FVI7_9FIRM</name>
<comment type="caution">
    <text evidence="1">The sequence shown here is derived from an EMBL/GenBank/DDBJ whole genome shotgun (WGS) entry which is preliminary data.</text>
</comment>
<dbReference type="EMBL" id="QJKH01000009">
    <property type="protein sequence ID" value="PXX77785.1"/>
    <property type="molecule type" value="Genomic_DNA"/>
</dbReference>
<dbReference type="InterPro" id="IPR037481">
    <property type="entry name" value="LacX"/>
</dbReference>
<evidence type="ECO:0000313" key="2">
    <source>
        <dbReference type="Proteomes" id="UP000247612"/>
    </source>
</evidence>
<dbReference type="SUPFAM" id="SSF74650">
    <property type="entry name" value="Galactose mutarotase-like"/>
    <property type="match status" value="1"/>
</dbReference>
<dbReference type="InterPro" id="IPR014718">
    <property type="entry name" value="GH-type_carb-bd"/>
</dbReference>
<dbReference type="OrthoDB" id="9795355at2"/>
<dbReference type="GO" id="GO:0030246">
    <property type="term" value="F:carbohydrate binding"/>
    <property type="evidence" value="ECO:0007669"/>
    <property type="project" value="InterPro"/>
</dbReference>
<proteinExistence type="predicted"/>
<dbReference type="InterPro" id="IPR011013">
    <property type="entry name" value="Gal_mutarotase_sf_dom"/>
</dbReference>
<dbReference type="AlphaFoldDB" id="A0A2V2FVI7"/>
<dbReference type="Pfam" id="PF01263">
    <property type="entry name" value="Aldose_epim"/>
    <property type="match status" value="1"/>
</dbReference>
<protein>
    <submittedName>
        <fullName evidence="1">Galactose mutarotase-like enzyme</fullName>
    </submittedName>
</protein>
<dbReference type="CDD" id="cd09024">
    <property type="entry name" value="Aldose_epim_lacX"/>
    <property type="match status" value="1"/>
</dbReference>
<accession>A0A2V2FVI7</accession>
<dbReference type="Gene3D" id="2.70.98.10">
    <property type="match status" value="1"/>
</dbReference>